<dbReference type="PROSITE" id="PS51449">
    <property type="entry name" value="MTTASE_N"/>
    <property type="match status" value="1"/>
</dbReference>
<dbReference type="PANTHER" id="PTHR11918:SF45">
    <property type="entry name" value="THREONYLCARBAMOYLADENOSINE TRNA METHYLTHIOTRANSFERASE"/>
    <property type="match status" value="1"/>
</dbReference>
<evidence type="ECO:0000256" key="4">
    <source>
        <dbReference type="ARBA" id="ARBA00022485"/>
    </source>
</evidence>
<feature type="domain" description="TRAM" evidence="12">
    <location>
        <begin position="375"/>
        <end position="429"/>
    </location>
</feature>
<evidence type="ECO:0000256" key="8">
    <source>
        <dbReference type="ARBA" id="ARBA00023004"/>
    </source>
</evidence>
<dbReference type="InterPro" id="IPR013848">
    <property type="entry name" value="Methylthiotransferase_N"/>
</dbReference>
<evidence type="ECO:0000313" key="16">
    <source>
        <dbReference type="Proteomes" id="UP000278398"/>
    </source>
</evidence>
<dbReference type="InterPro" id="IPR002792">
    <property type="entry name" value="TRAM_dom"/>
</dbReference>
<keyword evidence="9" id="KW-0411">Iron-sulfur</keyword>
<dbReference type="PROSITE" id="PS50926">
    <property type="entry name" value="TRAM"/>
    <property type="match status" value="1"/>
</dbReference>
<dbReference type="GO" id="GO:0046872">
    <property type="term" value="F:metal ion binding"/>
    <property type="evidence" value="ECO:0007669"/>
    <property type="project" value="UniProtKB-KW"/>
</dbReference>
<dbReference type="CDD" id="cd01335">
    <property type="entry name" value="Radical_SAM"/>
    <property type="match status" value="1"/>
</dbReference>
<dbReference type="EMBL" id="RWKW01000002">
    <property type="protein sequence ID" value="RST88265.1"/>
    <property type="molecule type" value="Genomic_DNA"/>
</dbReference>
<evidence type="ECO:0000256" key="11">
    <source>
        <dbReference type="ARBA" id="ARBA00051661"/>
    </source>
</evidence>
<keyword evidence="7" id="KW-0479">Metal-binding</keyword>
<evidence type="ECO:0000313" key="15">
    <source>
        <dbReference type="EMBL" id="RST88265.1"/>
    </source>
</evidence>
<dbReference type="GO" id="GO:0035598">
    <property type="term" value="F:tRNA (N(6)-L-threonylcarbamoyladenosine(37)-C(2))-methylthiotransferase activity"/>
    <property type="evidence" value="ECO:0007669"/>
    <property type="project" value="UniProtKB-EC"/>
</dbReference>
<keyword evidence="8" id="KW-0408">Iron</keyword>
<dbReference type="Gene3D" id="3.40.50.12160">
    <property type="entry name" value="Methylthiotransferase, N-terminal domain"/>
    <property type="match status" value="1"/>
</dbReference>
<dbReference type="PROSITE" id="PS01278">
    <property type="entry name" value="MTTASE_RADICAL"/>
    <property type="match status" value="1"/>
</dbReference>
<evidence type="ECO:0000256" key="5">
    <source>
        <dbReference type="ARBA" id="ARBA00022679"/>
    </source>
</evidence>
<dbReference type="PROSITE" id="PS51918">
    <property type="entry name" value="RADICAL_SAM"/>
    <property type="match status" value="1"/>
</dbReference>
<dbReference type="InterPro" id="IPR020612">
    <property type="entry name" value="Methylthiotransferase_CS"/>
</dbReference>
<sequence length="433" mass="47381">MTAGDRAGIDVVTFGCRLNTYESEVMKREAETAGLGALSGGAVIFNTCAVTAEAVRQARQAIRKARRDNPAARIIVTGCAAQTDPDSFAGMAEVDLVLGNEEKLAAHNYRALPDFGINDTEKARVNDIMSVTETALHMVDAIEGRARAFVQVQNGCDHRCTFCIIPYGRGNSRSVPMGAVVEQIRRLAGNGYREVVLSGVDMTSYGADLPGAPRLGKLVRTILRQVPDIERLRLSSIDSIEADEDLMEAIATEMRLMPHLHLSLQAGDDMVLKRMKRRHLREDSIRFCEDVRRLRPDIVFGADIIAGFPTETETMFQNSLRIVDECGLTHLHVFPFSPREGTPAARMPPVDRRTVKDRAARLREAGERAYRRHLVALTGTKQRVLVEREGLGRTEGFTLVGLDDGAPGEIVTVRIAGNDGARLVAAPRQAAAA</sequence>
<keyword evidence="5 15" id="KW-0808">Transferase</keyword>
<organism evidence="15 16">
    <name type="scientific">Aquibium carbonis</name>
    <dbReference type="NCBI Taxonomy" id="2495581"/>
    <lineage>
        <taxon>Bacteria</taxon>
        <taxon>Pseudomonadati</taxon>
        <taxon>Pseudomonadota</taxon>
        <taxon>Alphaproteobacteria</taxon>
        <taxon>Hyphomicrobiales</taxon>
        <taxon>Phyllobacteriaceae</taxon>
        <taxon>Aquibium</taxon>
    </lineage>
</organism>
<dbReference type="SFLD" id="SFLDS00029">
    <property type="entry name" value="Radical_SAM"/>
    <property type="match status" value="1"/>
</dbReference>
<keyword evidence="6" id="KW-0949">S-adenosyl-L-methionine</keyword>
<evidence type="ECO:0000256" key="7">
    <source>
        <dbReference type="ARBA" id="ARBA00022723"/>
    </source>
</evidence>
<dbReference type="SFLD" id="SFLDG01082">
    <property type="entry name" value="B12-binding_domain_containing"/>
    <property type="match status" value="1"/>
</dbReference>
<dbReference type="OrthoDB" id="9805215at2"/>
<keyword evidence="4" id="KW-0004">4Fe-4S</keyword>
<dbReference type="InterPro" id="IPR005839">
    <property type="entry name" value="Methylthiotransferase"/>
</dbReference>
<evidence type="ECO:0000256" key="3">
    <source>
        <dbReference type="ARBA" id="ARBA00013273"/>
    </source>
</evidence>
<evidence type="ECO:0000259" key="13">
    <source>
        <dbReference type="PROSITE" id="PS51449"/>
    </source>
</evidence>
<dbReference type="AlphaFoldDB" id="A0A3S0A3T7"/>
<name>A0A3S0A3T7_9HYPH</name>
<dbReference type="InterPro" id="IPR023404">
    <property type="entry name" value="rSAM_horseshoe"/>
</dbReference>
<comment type="cofactor">
    <cofactor evidence="1">
        <name>[4Fe-4S] cluster</name>
        <dbReference type="ChEBI" id="CHEBI:49883"/>
    </cofactor>
</comment>
<feature type="domain" description="Radical SAM core" evidence="14">
    <location>
        <begin position="142"/>
        <end position="372"/>
    </location>
</feature>
<comment type="caution">
    <text evidence="15">The sequence shown here is derived from an EMBL/GenBank/DDBJ whole genome shotgun (WGS) entry which is preliminary data.</text>
</comment>
<dbReference type="NCBIfam" id="TIGR01579">
    <property type="entry name" value="MiaB-like-C"/>
    <property type="match status" value="1"/>
</dbReference>
<dbReference type="PANTHER" id="PTHR11918">
    <property type="entry name" value="RADICAL SAM PROTEINS"/>
    <property type="match status" value="1"/>
</dbReference>
<dbReference type="GO" id="GO:0051539">
    <property type="term" value="F:4 iron, 4 sulfur cluster binding"/>
    <property type="evidence" value="ECO:0007669"/>
    <property type="project" value="UniProtKB-KW"/>
</dbReference>
<evidence type="ECO:0000256" key="1">
    <source>
        <dbReference type="ARBA" id="ARBA00001966"/>
    </source>
</evidence>
<dbReference type="InterPro" id="IPR058240">
    <property type="entry name" value="rSAM_sf"/>
</dbReference>
<dbReference type="Pfam" id="PF00919">
    <property type="entry name" value="UPF0004"/>
    <property type="match status" value="1"/>
</dbReference>
<evidence type="ECO:0000256" key="6">
    <source>
        <dbReference type="ARBA" id="ARBA00022691"/>
    </source>
</evidence>
<evidence type="ECO:0000256" key="10">
    <source>
        <dbReference type="ARBA" id="ARBA00031213"/>
    </source>
</evidence>
<comment type="catalytic activity">
    <reaction evidence="11">
        <text>N(6)-L-threonylcarbamoyladenosine(37) in tRNA + (sulfur carrier)-SH + AH2 + 2 S-adenosyl-L-methionine = 2-methylsulfanyl-N(6)-L-threonylcarbamoyladenosine(37) in tRNA + (sulfur carrier)-H + 5'-deoxyadenosine + L-methionine + A + S-adenosyl-L-homocysteine + 2 H(+)</text>
        <dbReference type="Rhea" id="RHEA:37075"/>
        <dbReference type="Rhea" id="RHEA-COMP:10163"/>
        <dbReference type="Rhea" id="RHEA-COMP:11092"/>
        <dbReference type="Rhea" id="RHEA-COMP:14737"/>
        <dbReference type="Rhea" id="RHEA-COMP:14739"/>
        <dbReference type="ChEBI" id="CHEBI:13193"/>
        <dbReference type="ChEBI" id="CHEBI:15378"/>
        <dbReference type="ChEBI" id="CHEBI:17319"/>
        <dbReference type="ChEBI" id="CHEBI:17499"/>
        <dbReference type="ChEBI" id="CHEBI:29917"/>
        <dbReference type="ChEBI" id="CHEBI:57844"/>
        <dbReference type="ChEBI" id="CHEBI:57856"/>
        <dbReference type="ChEBI" id="CHEBI:59789"/>
        <dbReference type="ChEBI" id="CHEBI:64428"/>
        <dbReference type="ChEBI" id="CHEBI:74418"/>
        <dbReference type="ChEBI" id="CHEBI:74420"/>
        <dbReference type="EC" id="2.8.4.5"/>
    </reaction>
</comment>
<dbReference type="Proteomes" id="UP000278398">
    <property type="component" value="Unassembled WGS sequence"/>
</dbReference>
<evidence type="ECO:0000259" key="12">
    <source>
        <dbReference type="PROSITE" id="PS50926"/>
    </source>
</evidence>
<dbReference type="NCBIfam" id="TIGR00089">
    <property type="entry name" value="MiaB/RimO family radical SAM methylthiotransferase"/>
    <property type="match status" value="1"/>
</dbReference>
<evidence type="ECO:0000256" key="2">
    <source>
        <dbReference type="ARBA" id="ARBA00002399"/>
    </source>
</evidence>
<dbReference type="InterPro" id="IPR007197">
    <property type="entry name" value="rSAM"/>
</dbReference>
<evidence type="ECO:0000259" key="14">
    <source>
        <dbReference type="PROSITE" id="PS51918"/>
    </source>
</evidence>
<dbReference type="SMART" id="SM00729">
    <property type="entry name" value="Elp3"/>
    <property type="match status" value="1"/>
</dbReference>
<dbReference type="Gene3D" id="3.80.30.20">
    <property type="entry name" value="tm_1862 like domain"/>
    <property type="match status" value="1"/>
</dbReference>
<protein>
    <recommendedName>
        <fullName evidence="3">tRNA (N(6)-L-threonylcarbamoyladenosine(37)-C(2))-methylthiotransferase</fullName>
        <ecNumber evidence="3">2.8.4.5</ecNumber>
    </recommendedName>
    <alternativeName>
        <fullName evidence="10">tRNA-t(6)A37 methylthiotransferase</fullName>
    </alternativeName>
</protein>
<accession>A0A3S0A3T7</accession>
<dbReference type="InterPro" id="IPR006467">
    <property type="entry name" value="MiaB-like_bact"/>
</dbReference>
<keyword evidence="16" id="KW-1185">Reference proteome</keyword>
<comment type="function">
    <text evidence="2">Catalyzes the methylthiolation of N6-threonylcarbamoyladenosine (t(6)A), leading to the formation of 2-methylthio-N6-threonylcarbamoyladenosine (ms(2)t(6)A) at position 37 in tRNAs that read codons beginning with adenine.</text>
</comment>
<feature type="domain" description="MTTase N-terminal" evidence="13">
    <location>
        <begin position="7"/>
        <end position="113"/>
    </location>
</feature>
<proteinExistence type="predicted"/>
<dbReference type="RefSeq" id="WP_126697540.1">
    <property type="nucleotide sequence ID" value="NZ_RWKW01000002.1"/>
</dbReference>
<dbReference type="EC" id="2.8.4.5" evidence="3"/>
<dbReference type="InterPro" id="IPR006638">
    <property type="entry name" value="Elp3/MiaA/NifB-like_rSAM"/>
</dbReference>
<evidence type="ECO:0000256" key="9">
    <source>
        <dbReference type="ARBA" id="ARBA00023014"/>
    </source>
</evidence>
<dbReference type="Pfam" id="PF04055">
    <property type="entry name" value="Radical_SAM"/>
    <property type="match status" value="1"/>
</dbReference>
<dbReference type="SUPFAM" id="SSF102114">
    <property type="entry name" value="Radical SAM enzymes"/>
    <property type="match status" value="1"/>
</dbReference>
<reference evidence="15 16" key="1">
    <citation type="submission" date="2018-12" db="EMBL/GenBank/DDBJ databases">
        <title>Mesorhizobium carbonis sp. nov., isolated from coal mine water.</title>
        <authorList>
            <person name="Xin W."/>
            <person name="Xu Z."/>
            <person name="Xiang F."/>
            <person name="Zhang J."/>
            <person name="Xi L."/>
            <person name="Liu J."/>
        </authorList>
    </citation>
    <scope>NUCLEOTIDE SEQUENCE [LARGE SCALE GENOMIC DNA]</scope>
    <source>
        <strain evidence="15 16">B2.3</strain>
    </source>
</reference>
<dbReference type="InterPro" id="IPR038135">
    <property type="entry name" value="Methylthiotransferase_N_sf"/>
</dbReference>
<gene>
    <name evidence="15" type="primary">mtaB</name>
    <name evidence="15" type="ORF">EJC49_00765</name>
</gene>